<name>A0A0M4DJP9_9BACT</name>
<gene>
    <name evidence="1" type="ORF">DSOUD_2618</name>
</gene>
<dbReference type="PATRIC" id="fig|1603606.3.peg.2837"/>
<protein>
    <submittedName>
        <fullName evidence="1">Uncharacterized protein</fullName>
    </submittedName>
</protein>
<evidence type="ECO:0000313" key="2">
    <source>
        <dbReference type="Proteomes" id="UP000057158"/>
    </source>
</evidence>
<accession>A0A0M4DJP9</accession>
<dbReference type="KEGG" id="des:DSOUD_2618"/>
<dbReference type="Proteomes" id="UP000057158">
    <property type="component" value="Chromosome"/>
</dbReference>
<keyword evidence="2" id="KW-1185">Reference proteome</keyword>
<organism evidence="1 2">
    <name type="scientific">Desulfuromonas soudanensis</name>
    <dbReference type="NCBI Taxonomy" id="1603606"/>
    <lineage>
        <taxon>Bacteria</taxon>
        <taxon>Pseudomonadati</taxon>
        <taxon>Thermodesulfobacteriota</taxon>
        <taxon>Desulfuromonadia</taxon>
        <taxon>Desulfuromonadales</taxon>
        <taxon>Desulfuromonadaceae</taxon>
        <taxon>Desulfuromonas</taxon>
    </lineage>
</organism>
<dbReference type="RefSeq" id="WP_053551384.1">
    <property type="nucleotide sequence ID" value="NZ_CP010802.1"/>
</dbReference>
<proteinExistence type="predicted"/>
<dbReference type="OrthoDB" id="5408073at2"/>
<sequence length="77" mass="8514">MTDRFSKAVEELDKKSAFVCESCGHPHDIASVRRKAAEESGTELKDRFSKPVEESAEKSAFVCVSCGHSQAIPRSRK</sequence>
<reference evidence="1 2" key="1">
    <citation type="submission" date="2015-07" db="EMBL/GenBank/DDBJ databases">
        <title>Isolation and Genomic Characterization of a Novel Halophilic Metal-Reducing Deltaproteobacterium from the Deep Subsurface.</title>
        <authorList>
            <person name="Badalamenti J.P."/>
            <person name="Summers Z.M."/>
            <person name="Gralnick J.A."/>
            <person name="Bond D.R."/>
        </authorList>
    </citation>
    <scope>NUCLEOTIDE SEQUENCE [LARGE SCALE GENOMIC DNA]</scope>
    <source>
        <strain evidence="1 2">WTL</strain>
    </source>
</reference>
<dbReference type="AlphaFoldDB" id="A0A0M4DJP9"/>
<evidence type="ECO:0000313" key="1">
    <source>
        <dbReference type="EMBL" id="ALC17370.1"/>
    </source>
</evidence>
<dbReference type="EMBL" id="CP010802">
    <property type="protein sequence ID" value="ALC17370.1"/>
    <property type="molecule type" value="Genomic_DNA"/>
</dbReference>
<dbReference type="STRING" id="1603606.DSOUD_2618"/>